<accession>A0A1E1L5A5</accession>
<gene>
    <name evidence="1" type="ORF">RCO7_14833</name>
</gene>
<dbReference type="Proteomes" id="UP000178129">
    <property type="component" value="Unassembled WGS sequence"/>
</dbReference>
<organism evidence="1 2">
    <name type="scientific">Rhynchosporium graminicola</name>
    <dbReference type="NCBI Taxonomy" id="2792576"/>
    <lineage>
        <taxon>Eukaryota</taxon>
        <taxon>Fungi</taxon>
        <taxon>Dikarya</taxon>
        <taxon>Ascomycota</taxon>
        <taxon>Pezizomycotina</taxon>
        <taxon>Leotiomycetes</taxon>
        <taxon>Helotiales</taxon>
        <taxon>Ploettnerulaceae</taxon>
        <taxon>Rhynchosporium</taxon>
    </lineage>
</organism>
<dbReference type="EMBL" id="FJUW01000036">
    <property type="protein sequence ID" value="CZT05732.1"/>
    <property type="molecule type" value="Genomic_DNA"/>
</dbReference>
<dbReference type="InParanoid" id="A0A1E1L5A5"/>
<evidence type="ECO:0000313" key="2">
    <source>
        <dbReference type="Proteomes" id="UP000178129"/>
    </source>
</evidence>
<comment type="caution">
    <text evidence="1">The sequence shown here is derived from an EMBL/GenBank/DDBJ whole genome shotgun (WGS) entry which is preliminary data.</text>
</comment>
<protein>
    <submittedName>
        <fullName evidence="1">Uncharacterized protein</fullName>
    </submittedName>
</protein>
<evidence type="ECO:0000313" key="1">
    <source>
        <dbReference type="EMBL" id="CZT05732.1"/>
    </source>
</evidence>
<keyword evidence="2" id="KW-1185">Reference proteome</keyword>
<proteinExistence type="predicted"/>
<sequence>MQHSGVGKEESIQTTRRLKGYYAIAINQRSSSFVSPDPESRKYSPKPFQVCIHSNKHSVPHNIIESGILRAPSQPTRMTRIKYSQSDNFSPIWQTRAPVYKAWRISHTRRNPFCNFKCLQKAIFLQRLLDSEQIDSS</sequence>
<dbReference type="AlphaFoldDB" id="A0A1E1L5A5"/>
<reference evidence="2" key="1">
    <citation type="submission" date="2016-03" db="EMBL/GenBank/DDBJ databases">
        <authorList>
            <person name="Ploux O."/>
        </authorList>
    </citation>
    <scope>NUCLEOTIDE SEQUENCE [LARGE SCALE GENOMIC DNA]</scope>
    <source>
        <strain evidence="2">UK7</strain>
    </source>
</reference>
<name>A0A1E1L5A5_9HELO</name>